<dbReference type="CDD" id="cd19867">
    <property type="entry name" value="DSRM_DGCR8_rpt1"/>
    <property type="match status" value="1"/>
</dbReference>
<dbReference type="PANTHER" id="PTHR13482">
    <property type="entry name" value="MICRORNA PROCESSOR COMPLEX SUBUNIT DGCR8"/>
    <property type="match status" value="1"/>
</dbReference>
<dbReference type="FunFam" id="3.30.160.20:FF:000021">
    <property type="entry name" value="Microprocessor complex subunit DGCR8"/>
    <property type="match status" value="1"/>
</dbReference>
<dbReference type="STRING" id="6183.A0A3Q0KIU7"/>
<evidence type="ECO:0000313" key="5">
    <source>
        <dbReference type="WBParaSite" id="Smp_087220.1"/>
    </source>
</evidence>
<feature type="domain" description="DRBM" evidence="3">
    <location>
        <begin position="471"/>
        <end position="538"/>
    </location>
</feature>
<dbReference type="Proteomes" id="UP000008854">
    <property type="component" value="Unassembled WGS sequence"/>
</dbReference>
<dbReference type="Gene3D" id="2.20.70.10">
    <property type="match status" value="1"/>
</dbReference>
<feature type="compositionally biased region" description="Basic and acidic residues" evidence="2">
    <location>
        <begin position="254"/>
        <end position="263"/>
    </location>
</feature>
<dbReference type="GO" id="GO:0042802">
    <property type="term" value="F:identical protein binding"/>
    <property type="evidence" value="ECO:0007669"/>
    <property type="project" value="InterPro"/>
</dbReference>
<dbReference type="Gene3D" id="3.30.160.20">
    <property type="match status" value="2"/>
</dbReference>
<dbReference type="Gene3D" id="3.30.160.590">
    <property type="match status" value="1"/>
</dbReference>
<dbReference type="GO" id="GO:0070878">
    <property type="term" value="F:primary miRNA binding"/>
    <property type="evidence" value="ECO:0007669"/>
    <property type="project" value="TreeGrafter"/>
</dbReference>
<dbReference type="GO" id="GO:0020037">
    <property type="term" value="F:heme binding"/>
    <property type="evidence" value="ECO:0007669"/>
    <property type="project" value="InterPro"/>
</dbReference>
<feature type="region of interest" description="Disordered" evidence="2">
    <location>
        <begin position="742"/>
        <end position="761"/>
    </location>
</feature>
<accession>A0A3Q0KIU7</accession>
<dbReference type="CDD" id="cd19868">
    <property type="entry name" value="DSRM_DGCR8_rpt2"/>
    <property type="match status" value="1"/>
</dbReference>
<dbReference type="WBParaSite" id="Smp_087220.1">
    <property type="protein sequence ID" value="Smp_087220.1"/>
    <property type="gene ID" value="Smp_087220"/>
</dbReference>
<dbReference type="GO" id="GO:0070877">
    <property type="term" value="C:microprocessor complex"/>
    <property type="evidence" value="ECO:0007669"/>
    <property type="project" value="InterPro"/>
</dbReference>
<reference evidence="5" key="2">
    <citation type="submission" date="2018-12" db="UniProtKB">
        <authorList>
            <consortium name="WormBaseParasite"/>
        </authorList>
    </citation>
    <scope>IDENTIFICATION</scope>
    <source>
        <strain evidence="5">Puerto Rican</strain>
    </source>
</reference>
<reference evidence="4" key="1">
    <citation type="journal article" date="2012" name="PLoS Negl. Trop. Dis.">
        <title>A systematically improved high quality genome and transcriptome of the human blood fluke Schistosoma mansoni.</title>
        <authorList>
            <person name="Protasio A.V."/>
            <person name="Tsai I.J."/>
            <person name="Babbage A."/>
            <person name="Nichol S."/>
            <person name="Hunt M."/>
            <person name="Aslett M.A."/>
            <person name="De Silva N."/>
            <person name="Velarde G.S."/>
            <person name="Anderson T.J."/>
            <person name="Clark R.C."/>
            <person name="Davidson C."/>
            <person name="Dillon G.P."/>
            <person name="Holroyd N.E."/>
            <person name="LoVerde P.T."/>
            <person name="Lloyd C."/>
            <person name="McQuillan J."/>
            <person name="Oliveira G."/>
            <person name="Otto T.D."/>
            <person name="Parker-Manuel S.J."/>
            <person name="Quail M.A."/>
            <person name="Wilson R.A."/>
            <person name="Zerlotini A."/>
            <person name="Dunne D.W."/>
            <person name="Berriman M."/>
        </authorList>
    </citation>
    <scope>NUCLEOTIDE SEQUENCE [LARGE SCALE GENOMIC DNA]</scope>
    <source>
        <strain evidence="4">Puerto Rican</strain>
    </source>
</reference>
<evidence type="ECO:0000256" key="2">
    <source>
        <dbReference type="SAM" id="MobiDB-lite"/>
    </source>
</evidence>
<dbReference type="InterPro" id="IPR014720">
    <property type="entry name" value="dsRBD_dom"/>
</dbReference>
<evidence type="ECO:0000256" key="1">
    <source>
        <dbReference type="PROSITE-ProRule" id="PRU00266"/>
    </source>
</evidence>
<evidence type="ECO:0000313" key="4">
    <source>
        <dbReference type="Proteomes" id="UP000008854"/>
    </source>
</evidence>
<feature type="compositionally biased region" description="Acidic residues" evidence="2">
    <location>
        <begin position="242"/>
        <end position="253"/>
    </location>
</feature>
<evidence type="ECO:0000259" key="3">
    <source>
        <dbReference type="PROSITE" id="PS50137"/>
    </source>
</evidence>
<dbReference type="GO" id="GO:0003725">
    <property type="term" value="F:double-stranded RNA binding"/>
    <property type="evidence" value="ECO:0007669"/>
    <property type="project" value="TreeGrafter"/>
</dbReference>
<feature type="compositionally biased region" description="Low complexity" evidence="2">
    <location>
        <begin position="743"/>
        <end position="761"/>
    </location>
</feature>
<sequence>MDVQLWDGSLDDEKDGTNPSGTIVEEDFNRDIPNVNSNINVRDGMEYKRKRSVIKERRFVINDMVETVDFGLLPEGWLQLRHISGLNVYLHRSSRVVTLSRPYSIGPSSVRHHRIPVSAIPCLAYRKASGKNFYPTESHKVPSKFTSPVNELNNKTVCCPFEKSPTNIPSEDIQTIQKLDLSHESLEDEVSVINNKHEDKLPITDDISVSFTSSRNNLFSLPEDNNNHDFVDVMKSKNSDKEEGELSSGDDERENSFEDDSRAKKPHLNNDNDVSGGVGEDSINCSSNETLSLRDSLPKLVEEVPSTCNNVVYNKPTHFGNRYRKFRRGNLTKRSCLTSPSNIQLSESDHISNLSANTQNEAPTGTQEIVAVKTQVFSIKDKEKESLLTPDDIREYCGRLFEIRVEDTVFKRNREHHCPTDLTTKESEDTQKPLLMMSEQAKVIRYQIPSTDGNISQKQPKEGMINMTGKSYVCILHEYCQNVIRRPPTYQTTVLENEKNPYQMTVFINGNPYGTGAGQSKKCARLEAARKALEVLIPDFQKIVCNDSHQTGPVVASDRDMQLFDSISVTDPRLYELSVRMALPTPYNLLVECLNRSCVPESDLKSNMISQGRSKHFFTLQLREHTVKVRCKNKREGRHLSAQHLLARLHPEVNTWSGLLRMYGPGSKPDKRNELETIQDAQTQQKSAVKASLIRLLKAKMSELADQWEKSGGSLNPKGKFFVSPYNLPVVAFHPDSEGDLYSSAPIASSSSPTIQPSTSD</sequence>
<keyword evidence="1" id="KW-0694">RNA-binding</keyword>
<dbReference type="PANTHER" id="PTHR13482:SF3">
    <property type="entry name" value="MICROPROCESSOR COMPLEX SUBUNIT DGCR8"/>
    <property type="match status" value="1"/>
</dbReference>
<keyword evidence="4" id="KW-1185">Reference proteome</keyword>
<dbReference type="SMART" id="SM00358">
    <property type="entry name" value="DSRM"/>
    <property type="match status" value="1"/>
</dbReference>
<organism evidence="4 5">
    <name type="scientific">Schistosoma mansoni</name>
    <name type="common">Blood fluke</name>
    <dbReference type="NCBI Taxonomy" id="6183"/>
    <lineage>
        <taxon>Eukaryota</taxon>
        <taxon>Metazoa</taxon>
        <taxon>Spiralia</taxon>
        <taxon>Lophotrochozoa</taxon>
        <taxon>Platyhelminthes</taxon>
        <taxon>Trematoda</taxon>
        <taxon>Digenea</taxon>
        <taxon>Strigeidida</taxon>
        <taxon>Schistosomatoidea</taxon>
        <taxon>Schistosomatidae</taxon>
        <taxon>Schistosoma</taxon>
    </lineage>
</organism>
<dbReference type="FunCoup" id="A0A3Q0KIU7">
    <property type="interactions" value="2018"/>
</dbReference>
<dbReference type="PROSITE" id="PS50137">
    <property type="entry name" value="DS_RBD"/>
    <property type="match status" value="1"/>
</dbReference>
<name>A0A3Q0KIU7_SCHMA</name>
<dbReference type="AlphaFoldDB" id="A0A3Q0KIU7"/>
<dbReference type="GO" id="GO:0031053">
    <property type="term" value="P:primary miRNA processing"/>
    <property type="evidence" value="ECO:0007669"/>
    <property type="project" value="InterPro"/>
</dbReference>
<dbReference type="Pfam" id="PF00035">
    <property type="entry name" value="dsrm"/>
    <property type="match status" value="1"/>
</dbReference>
<dbReference type="InterPro" id="IPR040375">
    <property type="entry name" value="DGCR8"/>
</dbReference>
<proteinExistence type="predicted"/>
<protein>
    <submittedName>
        <fullName evidence="5">DRBM domain-containing protein</fullName>
    </submittedName>
</protein>
<dbReference type="InParanoid" id="A0A3Q0KIU7"/>
<dbReference type="SUPFAM" id="SSF54768">
    <property type="entry name" value="dsRNA-binding domain-like"/>
    <property type="match status" value="1"/>
</dbReference>
<feature type="region of interest" description="Disordered" evidence="2">
    <location>
        <begin position="1"/>
        <end position="20"/>
    </location>
</feature>
<feature type="compositionally biased region" description="Basic and acidic residues" evidence="2">
    <location>
        <begin position="225"/>
        <end position="241"/>
    </location>
</feature>
<feature type="region of interest" description="Disordered" evidence="2">
    <location>
        <begin position="219"/>
        <end position="283"/>
    </location>
</feature>